<dbReference type="PANTHER" id="PTHR24148:SF64">
    <property type="entry name" value="HETEROKARYON INCOMPATIBILITY DOMAIN-CONTAINING PROTEIN"/>
    <property type="match status" value="1"/>
</dbReference>
<evidence type="ECO:0000256" key="1">
    <source>
        <dbReference type="SAM" id="MobiDB-lite"/>
    </source>
</evidence>
<gene>
    <name evidence="3" type="ORF">PV08_03473</name>
</gene>
<sequence>MSLYADSPLVSTRDDIRLFKIRQSSGERLDCTVQNFGLDVAPSYRALSYACGSKDTPHVVHINTRPLHVRRNLFKFLLKLRCVHADEWLWCDAICINLDDKQERNHQVRLMNEIYRRAFSVEAWVGVESHNSNATLQSVRSLAGLAAQNEAVRGGLADTLKPTVWKGLADLSRRTYWTRIWIVQELTVAVDAVVHCGADSVPLSMLAAACKFPPDQLTIWASKLWQLPASTNRRTAEARRLAGRQLHHSTMYSLFRAQRRWPGHIDSFAVLSTRYIDSQCEDDRDRVFALLGIAKEVVLNYGFTADYEKDMEETFFALVAWGGSGPVAVHSRLRFTELAASIMGLQWSNFQLESLGLTSERTTSTQGESTLRMTVSCRSFGTAEFDARGKAKLQPELFQSEPITVCLPHVRAGVVPNSVILDVFGFPTSNVILACQKTRELSWTVVARVYSSDLTEEHAQRSWHYGGVEVKPSIFTGLRILREPGPRYSVQLETRAQFMNILLDKVPPDKRRPEGPGPRRTSRRGGLGGGGTLVKLQTVDDHGLSEALSDMEIRGSLQLPRAESEEEEEEDLNDEDENQYTAHKADFERLKRPSDTLARARITKPPIDEPVKNGRTTEHRNFSVGQFLDPFCERLIGSSEPKAMLKSDGSEIPALPGARGPWLKEEPRLSLSLPPHDFPGSVSFG</sequence>
<evidence type="ECO:0000313" key="3">
    <source>
        <dbReference type="EMBL" id="KIW19179.1"/>
    </source>
</evidence>
<dbReference type="Pfam" id="PF06985">
    <property type="entry name" value="HET"/>
    <property type="match status" value="1"/>
</dbReference>
<feature type="region of interest" description="Disordered" evidence="1">
    <location>
        <begin position="642"/>
        <end position="661"/>
    </location>
</feature>
<dbReference type="AlphaFoldDB" id="A0A0D2C6H8"/>
<feature type="compositionally biased region" description="Basic and acidic residues" evidence="1">
    <location>
        <begin position="606"/>
        <end position="620"/>
    </location>
</feature>
<dbReference type="InterPro" id="IPR010730">
    <property type="entry name" value="HET"/>
</dbReference>
<reference evidence="3 4" key="1">
    <citation type="submission" date="2015-01" db="EMBL/GenBank/DDBJ databases">
        <title>The Genome Sequence of Exophiala spinifera CBS89968.</title>
        <authorList>
            <consortium name="The Broad Institute Genomics Platform"/>
            <person name="Cuomo C."/>
            <person name="de Hoog S."/>
            <person name="Gorbushina A."/>
            <person name="Stielow B."/>
            <person name="Teixiera M."/>
            <person name="Abouelleil A."/>
            <person name="Chapman S.B."/>
            <person name="Priest M."/>
            <person name="Young S.K."/>
            <person name="Wortman J."/>
            <person name="Nusbaum C."/>
            <person name="Birren B."/>
        </authorList>
    </citation>
    <scope>NUCLEOTIDE SEQUENCE [LARGE SCALE GENOMIC DNA]</scope>
    <source>
        <strain evidence="3 4">CBS 89968</strain>
    </source>
</reference>
<organism evidence="3 4">
    <name type="scientific">Exophiala spinifera</name>
    <dbReference type="NCBI Taxonomy" id="91928"/>
    <lineage>
        <taxon>Eukaryota</taxon>
        <taxon>Fungi</taxon>
        <taxon>Dikarya</taxon>
        <taxon>Ascomycota</taxon>
        <taxon>Pezizomycotina</taxon>
        <taxon>Eurotiomycetes</taxon>
        <taxon>Chaetothyriomycetidae</taxon>
        <taxon>Chaetothyriales</taxon>
        <taxon>Herpotrichiellaceae</taxon>
        <taxon>Exophiala</taxon>
    </lineage>
</organism>
<dbReference type="PANTHER" id="PTHR24148">
    <property type="entry name" value="ANKYRIN REPEAT DOMAIN-CONTAINING PROTEIN 39 HOMOLOG-RELATED"/>
    <property type="match status" value="1"/>
</dbReference>
<dbReference type="STRING" id="91928.A0A0D2C6H8"/>
<evidence type="ECO:0000259" key="2">
    <source>
        <dbReference type="Pfam" id="PF06985"/>
    </source>
</evidence>
<dbReference type="InterPro" id="IPR052895">
    <property type="entry name" value="HetReg/Transcr_Mod"/>
</dbReference>
<feature type="region of interest" description="Disordered" evidence="1">
    <location>
        <begin position="546"/>
        <end position="620"/>
    </location>
</feature>
<dbReference type="VEuPathDB" id="FungiDB:PV08_03473"/>
<accession>A0A0D2C6H8</accession>
<feature type="domain" description="Heterokaryon incompatibility" evidence="2">
    <location>
        <begin position="44"/>
        <end position="185"/>
    </location>
</feature>
<name>A0A0D2C6H8_9EURO</name>
<dbReference type="RefSeq" id="XP_016239395.1">
    <property type="nucleotide sequence ID" value="XM_016377825.1"/>
</dbReference>
<protein>
    <recommendedName>
        <fullName evidence="2">Heterokaryon incompatibility domain-containing protein</fullName>
    </recommendedName>
</protein>
<feature type="compositionally biased region" description="Acidic residues" evidence="1">
    <location>
        <begin position="564"/>
        <end position="578"/>
    </location>
</feature>
<keyword evidence="4" id="KW-1185">Reference proteome</keyword>
<feature type="region of interest" description="Disordered" evidence="1">
    <location>
        <begin position="666"/>
        <end position="685"/>
    </location>
</feature>
<evidence type="ECO:0000313" key="4">
    <source>
        <dbReference type="Proteomes" id="UP000053328"/>
    </source>
</evidence>
<dbReference type="EMBL" id="KN847493">
    <property type="protein sequence ID" value="KIW19179.1"/>
    <property type="molecule type" value="Genomic_DNA"/>
</dbReference>
<dbReference type="OrthoDB" id="4850726at2759"/>
<proteinExistence type="predicted"/>
<feature type="region of interest" description="Disordered" evidence="1">
    <location>
        <begin position="505"/>
        <end position="534"/>
    </location>
</feature>
<dbReference type="GeneID" id="27330556"/>
<dbReference type="Proteomes" id="UP000053328">
    <property type="component" value="Unassembled WGS sequence"/>
</dbReference>
<feature type="compositionally biased region" description="Basic and acidic residues" evidence="1">
    <location>
        <begin position="583"/>
        <end position="594"/>
    </location>
</feature>
<dbReference type="HOGENOM" id="CLU_428990_0_0_1"/>